<keyword evidence="1" id="KW-1133">Transmembrane helix</keyword>
<keyword evidence="1" id="KW-0812">Transmembrane</keyword>
<evidence type="ECO:0000313" key="3">
    <source>
        <dbReference type="Proteomes" id="UP001175228"/>
    </source>
</evidence>
<reference evidence="2" key="1">
    <citation type="submission" date="2023-06" db="EMBL/GenBank/DDBJ databases">
        <authorList>
            <consortium name="Lawrence Berkeley National Laboratory"/>
            <person name="Ahrendt S."/>
            <person name="Sahu N."/>
            <person name="Indic B."/>
            <person name="Wong-Bajracharya J."/>
            <person name="Merenyi Z."/>
            <person name="Ke H.-M."/>
            <person name="Monk M."/>
            <person name="Kocsube S."/>
            <person name="Drula E."/>
            <person name="Lipzen A."/>
            <person name="Balint B."/>
            <person name="Henrissat B."/>
            <person name="Andreopoulos B."/>
            <person name="Martin F.M."/>
            <person name="Harder C.B."/>
            <person name="Rigling D."/>
            <person name="Ford K.L."/>
            <person name="Foster G.D."/>
            <person name="Pangilinan J."/>
            <person name="Papanicolaou A."/>
            <person name="Barry K."/>
            <person name="LaButti K."/>
            <person name="Viragh M."/>
            <person name="Koriabine M."/>
            <person name="Yan M."/>
            <person name="Riley R."/>
            <person name="Champramary S."/>
            <person name="Plett K.L."/>
            <person name="Tsai I.J."/>
            <person name="Slot J."/>
            <person name="Sipos G."/>
            <person name="Plett J."/>
            <person name="Nagy L.G."/>
            <person name="Grigoriev I.V."/>
        </authorList>
    </citation>
    <scope>NUCLEOTIDE SEQUENCE</scope>
    <source>
        <strain evidence="2">HWK02</strain>
    </source>
</reference>
<protein>
    <submittedName>
        <fullName evidence="2">Uncharacterized protein</fullName>
    </submittedName>
</protein>
<evidence type="ECO:0000256" key="1">
    <source>
        <dbReference type="SAM" id="Phobius"/>
    </source>
</evidence>
<keyword evidence="1" id="KW-0472">Membrane</keyword>
<keyword evidence="3" id="KW-1185">Reference proteome</keyword>
<accession>A0AA39PS80</accession>
<organism evidence="2 3">
    <name type="scientific">Armillaria luteobubalina</name>
    <dbReference type="NCBI Taxonomy" id="153913"/>
    <lineage>
        <taxon>Eukaryota</taxon>
        <taxon>Fungi</taxon>
        <taxon>Dikarya</taxon>
        <taxon>Basidiomycota</taxon>
        <taxon>Agaricomycotina</taxon>
        <taxon>Agaricomycetes</taxon>
        <taxon>Agaricomycetidae</taxon>
        <taxon>Agaricales</taxon>
        <taxon>Marasmiineae</taxon>
        <taxon>Physalacriaceae</taxon>
        <taxon>Armillaria</taxon>
    </lineage>
</organism>
<feature type="transmembrane region" description="Helical" evidence="1">
    <location>
        <begin position="20"/>
        <end position="40"/>
    </location>
</feature>
<proteinExistence type="predicted"/>
<evidence type="ECO:0000313" key="2">
    <source>
        <dbReference type="EMBL" id="KAK0489577.1"/>
    </source>
</evidence>
<sequence>MDLKHIYPELIFTVISTWGSPMSTVAVVFLIARLFLYPFIPPFAPSRILSEDKCISDELMLLFKDHFEELANTGLYSHFTTLRNRRHMLGQRIQDANEEAGFSSLHTYVTSMVQYWKECKECRQELKELRRKIQNIIDGDRHGNPRPGGTSWMRRRNNINPLGAVRQRA</sequence>
<dbReference type="AlphaFoldDB" id="A0AA39PS80"/>
<dbReference type="EMBL" id="JAUEPU010000038">
    <property type="protein sequence ID" value="KAK0489577.1"/>
    <property type="molecule type" value="Genomic_DNA"/>
</dbReference>
<comment type="caution">
    <text evidence="2">The sequence shown here is derived from an EMBL/GenBank/DDBJ whole genome shotgun (WGS) entry which is preliminary data.</text>
</comment>
<dbReference type="Proteomes" id="UP001175228">
    <property type="component" value="Unassembled WGS sequence"/>
</dbReference>
<name>A0AA39PS80_9AGAR</name>
<gene>
    <name evidence="2" type="ORF">EDD18DRAFT_1466210</name>
</gene>